<evidence type="ECO:0000313" key="2">
    <source>
        <dbReference type="Proteomes" id="UP000001396"/>
    </source>
</evidence>
<reference evidence="1 2" key="1">
    <citation type="journal article" date="2011" name="Genome Res.">
        <title>Phylogeny-wide analysis of social amoeba genomes highlights ancient origins for complex intercellular communication.</title>
        <authorList>
            <person name="Heidel A.J."/>
            <person name="Lawal H.M."/>
            <person name="Felder M."/>
            <person name="Schilde C."/>
            <person name="Helps N.R."/>
            <person name="Tunggal B."/>
            <person name="Rivero F."/>
            <person name="John U."/>
            <person name="Schleicher M."/>
            <person name="Eichinger L."/>
            <person name="Platzer M."/>
            <person name="Noegel A.A."/>
            <person name="Schaap P."/>
            <person name="Gloeckner G."/>
        </authorList>
    </citation>
    <scope>NUCLEOTIDE SEQUENCE [LARGE SCALE GENOMIC DNA]</scope>
    <source>
        <strain evidence="2">ATCC 26659 / Pp 5 / PN500</strain>
    </source>
</reference>
<accession>D3BLK7</accession>
<dbReference type="EMBL" id="ADBJ01000042">
    <property type="protein sequence ID" value="EFA77458.1"/>
    <property type="molecule type" value="Genomic_DNA"/>
</dbReference>
<gene>
    <name evidence="1" type="ORF">PPL_12060</name>
</gene>
<sequence length="51" mass="5775">MVYDLGGSFLLVCGTHNGIPFNIHTIYVTANRDAIKQIRQENFQDRCPAVH</sequence>
<organism evidence="1 2">
    <name type="scientific">Heterostelium pallidum (strain ATCC 26659 / Pp 5 / PN500)</name>
    <name type="common">Cellular slime mold</name>
    <name type="synonym">Polysphondylium pallidum</name>
    <dbReference type="NCBI Taxonomy" id="670386"/>
    <lineage>
        <taxon>Eukaryota</taxon>
        <taxon>Amoebozoa</taxon>
        <taxon>Evosea</taxon>
        <taxon>Eumycetozoa</taxon>
        <taxon>Dictyostelia</taxon>
        <taxon>Acytosteliales</taxon>
        <taxon>Acytosteliaceae</taxon>
        <taxon>Heterostelium</taxon>
    </lineage>
</organism>
<dbReference type="InParanoid" id="D3BLK7"/>
<dbReference type="Proteomes" id="UP000001396">
    <property type="component" value="Unassembled WGS sequence"/>
</dbReference>
<dbReference type="GeneID" id="31367527"/>
<protein>
    <submittedName>
        <fullName evidence="1">Uncharacterized protein</fullName>
    </submittedName>
</protein>
<dbReference type="AlphaFoldDB" id="D3BLK7"/>
<dbReference type="RefSeq" id="XP_020429586.1">
    <property type="nucleotide sequence ID" value="XM_020582805.1"/>
</dbReference>
<evidence type="ECO:0000313" key="1">
    <source>
        <dbReference type="EMBL" id="EFA77458.1"/>
    </source>
</evidence>
<proteinExistence type="predicted"/>
<keyword evidence="2" id="KW-1185">Reference proteome</keyword>
<comment type="caution">
    <text evidence="1">The sequence shown here is derived from an EMBL/GenBank/DDBJ whole genome shotgun (WGS) entry which is preliminary data.</text>
</comment>
<name>D3BLK7_HETP5</name>